<feature type="transmembrane region" description="Helical" evidence="8">
    <location>
        <begin position="27"/>
        <end position="47"/>
    </location>
</feature>
<evidence type="ECO:0000256" key="8">
    <source>
        <dbReference type="SAM" id="Phobius"/>
    </source>
</evidence>
<proteinExistence type="inferred from homology"/>
<feature type="transmembrane region" description="Helical" evidence="8">
    <location>
        <begin position="67"/>
        <end position="86"/>
    </location>
</feature>
<evidence type="ECO:0000256" key="5">
    <source>
        <dbReference type="ARBA" id="ARBA00022692"/>
    </source>
</evidence>
<dbReference type="CDD" id="cd17503">
    <property type="entry name" value="MFS_LmrB_MDR_like"/>
    <property type="match status" value="1"/>
</dbReference>
<dbReference type="InterPro" id="IPR011701">
    <property type="entry name" value="MFS"/>
</dbReference>
<dbReference type="InterPro" id="IPR036259">
    <property type="entry name" value="MFS_trans_sf"/>
</dbReference>
<dbReference type="Pfam" id="PF07690">
    <property type="entry name" value="MFS_1"/>
    <property type="match status" value="1"/>
</dbReference>
<dbReference type="PRINTS" id="PR01035">
    <property type="entry name" value="TCRTETA"/>
</dbReference>
<feature type="transmembrane region" description="Helical" evidence="8">
    <location>
        <begin position="490"/>
        <end position="507"/>
    </location>
</feature>
<feature type="transmembrane region" description="Helical" evidence="8">
    <location>
        <begin position="183"/>
        <end position="202"/>
    </location>
</feature>
<evidence type="ECO:0000313" key="10">
    <source>
        <dbReference type="EMBL" id="EEH14584.1"/>
    </source>
</evidence>
<evidence type="ECO:0000256" key="4">
    <source>
        <dbReference type="ARBA" id="ARBA00022475"/>
    </source>
</evidence>
<comment type="similarity">
    <text evidence="2">Belongs to the major facilitator superfamily. EmrB family.</text>
</comment>
<evidence type="ECO:0000256" key="3">
    <source>
        <dbReference type="ARBA" id="ARBA00022448"/>
    </source>
</evidence>
<feature type="transmembrane region" description="Helical" evidence="8">
    <location>
        <begin position="288"/>
        <end position="308"/>
    </location>
</feature>
<dbReference type="InterPro" id="IPR020846">
    <property type="entry name" value="MFS_dom"/>
</dbReference>
<dbReference type="GO" id="GO:0005886">
    <property type="term" value="C:plasma membrane"/>
    <property type="evidence" value="ECO:0007669"/>
    <property type="project" value="UniProtKB-SubCell"/>
</dbReference>
<dbReference type="AlphaFoldDB" id="C0G6F0"/>
<protein>
    <submittedName>
        <fullName evidence="10">Drug resistance transporter, EmrB/QacA subfamily protein</fullName>
    </submittedName>
</protein>
<feature type="transmembrane region" description="Helical" evidence="8">
    <location>
        <begin position="423"/>
        <end position="444"/>
    </location>
</feature>
<dbReference type="Gene3D" id="1.20.1720.10">
    <property type="entry name" value="Multidrug resistance protein D"/>
    <property type="match status" value="1"/>
</dbReference>
<sequence length="525" mass="56792">MARSDRHGGDRLMAEATAIAASGSKRLAVTICVMMATLMQALDSTIANVALPYMQGSLATTSSQVNWVLTSYIVAAAILTPATGWLEERFGRRPLFIICVAGFVIASMLCGTATSIEQMVIYRMLQGAFGAPVVPLAQAVLLDSYSARMRGQAMAVFGLGVMLGPILGPTLGGWLTQYYDWRWVFYVNVPLGVMTLLLAFGFLEGKKGSSLARLDWLGFATLGLAIAALQLFLDRGEQLNWFDSTEIKTEFILTILGLYLFIVHTVTARKPFLDKRLFADRNFVMGQVLIFVIGAVLLATLSLLAPYLERLMGYSVLMAGLVLAPRGVGTMVAMVLVGRLTSVVDIKYLLLTGLALTAVALHQMSMFTPDVSQSTIIWSGIIQGFGLGFVFVPLSTITFVTLPADLHTQGTGFFSLMRNVGSSVGISVTTFLLSQNAAIVHAGLTNDISPYSRATQHFSSAVHLDTLAGKAMLNELITVQAETIAYADNFRLMMYITILTMPLVFFLRHTKPQKTSSAGKAVTAQ</sequence>
<keyword evidence="3" id="KW-0813">Transport</keyword>
<dbReference type="EMBL" id="ACJD01000003">
    <property type="protein sequence ID" value="EEH14584.1"/>
    <property type="molecule type" value="Genomic_DNA"/>
</dbReference>
<feature type="transmembrane region" description="Helical" evidence="8">
    <location>
        <begin position="95"/>
        <end position="114"/>
    </location>
</feature>
<dbReference type="InterPro" id="IPR001958">
    <property type="entry name" value="Tet-R_TetA/multi-R_MdtG-like"/>
</dbReference>
<dbReference type="Proteomes" id="UP000003678">
    <property type="component" value="Unassembled WGS sequence"/>
</dbReference>
<dbReference type="Gene3D" id="1.20.1250.20">
    <property type="entry name" value="MFS general substrate transporter like domains"/>
    <property type="match status" value="1"/>
</dbReference>
<feature type="transmembrane region" description="Helical" evidence="8">
    <location>
        <begin position="251"/>
        <end position="268"/>
    </location>
</feature>
<comment type="caution">
    <text evidence="10">The sequence shown here is derived from an EMBL/GenBank/DDBJ whole genome shotgun (WGS) entry which is preliminary data.</text>
</comment>
<dbReference type="PANTHER" id="PTHR42718">
    <property type="entry name" value="MAJOR FACILITATOR SUPERFAMILY MULTIDRUG TRANSPORTER MFSC"/>
    <property type="match status" value="1"/>
</dbReference>
<evidence type="ECO:0000256" key="6">
    <source>
        <dbReference type="ARBA" id="ARBA00022989"/>
    </source>
</evidence>
<feature type="transmembrane region" description="Helical" evidence="8">
    <location>
        <begin position="153"/>
        <end position="171"/>
    </location>
</feature>
<dbReference type="InterPro" id="IPR004638">
    <property type="entry name" value="EmrB-like"/>
</dbReference>
<evidence type="ECO:0000256" key="1">
    <source>
        <dbReference type="ARBA" id="ARBA00004651"/>
    </source>
</evidence>
<feature type="transmembrane region" description="Helical" evidence="8">
    <location>
        <begin position="214"/>
        <end position="231"/>
    </location>
</feature>
<evidence type="ECO:0000313" key="11">
    <source>
        <dbReference type="Proteomes" id="UP000003678"/>
    </source>
</evidence>
<reference evidence="10 11" key="1">
    <citation type="submission" date="2009-03" db="EMBL/GenBank/DDBJ databases">
        <authorList>
            <person name="Setubal J.C."/>
            <person name="Boyle S."/>
            <person name="Crasta O.R."/>
            <person name="Gillespie J.J."/>
            <person name="Kenyon R.W."/>
            <person name="Lu J."/>
            <person name="Mane S."/>
            <person name="Nagrani S."/>
            <person name="Shallom J.M."/>
            <person name="Shallom S."/>
            <person name="Shukla M."/>
            <person name="Snyder E.E."/>
            <person name="Sobral B.W."/>
            <person name="Wattam A.R."/>
            <person name="Will R."/>
            <person name="Williams K."/>
            <person name="Yoo H."/>
            <person name="Bruce D.H."/>
            <person name="Detter C."/>
            <person name="Munk C."/>
            <person name="Brettin T.S."/>
            <person name="Ficht T."/>
        </authorList>
    </citation>
    <scope>NUCLEOTIDE SEQUENCE [LARGE SCALE GENOMIC DNA]</scope>
    <source>
        <strain evidence="10 11">Cudo</strain>
    </source>
</reference>
<organism evidence="10 11">
    <name type="scientific">Brucella ceti str. Cudo</name>
    <dbReference type="NCBI Taxonomy" id="595497"/>
    <lineage>
        <taxon>Bacteria</taxon>
        <taxon>Pseudomonadati</taxon>
        <taxon>Pseudomonadota</taxon>
        <taxon>Alphaproteobacteria</taxon>
        <taxon>Hyphomicrobiales</taxon>
        <taxon>Brucellaceae</taxon>
        <taxon>Brucella/Ochrobactrum group</taxon>
        <taxon>Brucella</taxon>
    </lineage>
</organism>
<evidence type="ECO:0000256" key="7">
    <source>
        <dbReference type="ARBA" id="ARBA00023136"/>
    </source>
</evidence>
<dbReference type="PANTHER" id="PTHR42718:SF9">
    <property type="entry name" value="MAJOR FACILITATOR SUPERFAMILY MULTIDRUG TRANSPORTER MFSC"/>
    <property type="match status" value="1"/>
</dbReference>
<dbReference type="GO" id="GO:0022857">
    <property type="term" value="F:transmembrane transporter activity"/>
    <property type="evidence" value="ECO:0007669"/>
    <property type="project" value="InterPro"/>
</dbReference>
<feature type="transmembrane region" description="Helical" evidence="8">
    <location>
        <begin position="314"/>
        <end position="336"/>
    </location>
</feature>
<keyword evidence="6 8" id="KW-1133">Transmembrane helix</keyword>
<feature type="transmembrane region" description="Helical" evidence="8">
    <location>
        <begin position="376"/>
        <end position="402"/>
    </location>
</feature>
<keyword evidence="7 8" id="KW-0472">Membrane</keyword>
<keyword evidence="5 8" id="KW-0812">Transmembrane</keyword>
<evidence type="ECO:0000259" key="9">
    <source>
        <dbReference type="PROSITE" id="PS50850"/>
    </source>
</evidence>
<keyword evidence="4" id="KW-1003">Cell membrane</keyword>
<dbReference type="NCBIfam" id="TIGR00711">
    <property type="entry name" value="efflux_EmrB"/>
    <property type="match status" value="1"/>
</dbReference>
<accession>C0G6F0</accession>
<dbReference type="PROSITE" id="PS50850">
    <property type="entry name" value="MFS"/>
    <property type="match status" value="1"/>
</dbReference>
<feature type="domain" description="Major facilitator superfamily (MFS) profile" evidence="9">
    <location>
        <begin position="29"/>
        <end position="512"/>
    </location>
</feature>
<comment type="subcellular location">
    <subcellularLocation>
        <location evidence="1">Cell membrane</location>
        <topology evidence="1">Multi-pass membrane protein</topology>
    </subcellularLocation>
</comment>
<feature type="transmembrane region" description="Helical" evidence="8">
    <location>
        <begin position="120"/>
        <end position="141"/>
    </location>
</feature>
<name>C0G6F0_9HYPH</name>
<feature type="transmembrane region" description="Helical" evidence="8">
    <location>
        <begin position="348"/>
        <end position="364"/>
    </location>
</feature>
<dbReference type="SUPFAM" id="SSF103473">
    <property type="entry name" value="MFS general substrate transporter"/>
    <property type="match status" value="1"/>
</dbReference>
<evidence type="ECO:0000256" key="2">
    <source>
        <dbReference type="ARBA" id="ARBA00008537"/>
    </source>
</evidence>
<gene>
    <name evidence="10" type="ORF">BCETI_3000340</name>
</gene>